<dbReference type="Proteomes" id="UP000826656">
    <property type="component" value="Unassembled WGS sequence"/>
</dbReference>
<accession>A0ABQ7WKQ9</accession>
<dbReference type="PROSITE" id="PS00141">
    <property type="entry name" value="ASP_PROTEASE"/>
    <property type="match status" value="1"/>
</dbReference>
<evidence type="ECO:0000313" key="4">
    <source>
        <dbReference type="Proteomes" id="UP000826656"/>
    </source>
</evidence>
<sequence>MVARGKNQDKSSEEMEGKSSQIQEQLQKLMECMVNINDRNVQTDKELMELKQALGNAKQKDKEMDQNRVESSMGGNREQGFCNAAGNFQNSNGKFLTRCSKLDFPRFSGSDLRAWLYKVDQFFAIDEVPYDQRVRVASIHLDDLGKNLKIPWKHLKIYNKLRMLKTELNKAVRMQAPKTLMQAYKLAKLQEEVFDAQAKSWGIRNSRNQNGLLPTPSRFQGVQKPTFSSITIKKPYEPNANRFNNVLEDGEVIMEEDVLEVDECMTISLQAFTGSTGYQTIRVTGYHEKQPLQVLIDTGSTHNFIDESMERKLGCKALPIHEQSVSVADGRKVQTAAVCKNLKWLLQGNVDIVLGVQWLNTLGRILFDFRNRTIEFVHLGRKHVLRGASSQIKTTKTQSLNKKSVDLVQVFMLTLVTDATSNVQSNSIQVTQGTDIHPTLTILMEQYKCLFDMPSRLPPHRGIFDHKIPLIDSATPVNKRP</sequence>
<dbReference type="Gene3D" id="2.40.70.10">
    <property type="entry name" value="Acid Proteases"/>
    <property type="match status" value="1"/>
</dbReference>
<dbReference type="PANTHER" id="PTHR15503:SF22">
    <property type="entry name" value="TRANSPOSON TY3-I GAG POLYPROTEIN"/>
    <property type="match status" value="1"/>
</dbReference>
<dbReference type="EMBL" id="JAIVGD010000001">
    <property type="protein sequence ID" value="KAH0781344.1"/>
    <property type="molecule type" value="Genomic_DNA"/>
</dbReference>
<dbReference type="CDD" id="cd00303">
    <property type="entry name" value="retropepsin_like"/>
    <property type="match status" value="1"/>
</dbReference>
<keyword evidence="1" id="KW-0175">Coiled coil</keyword>
<name>A0ABQ7WKQ9_SOLTU</name>
<reference evidence="3 4" key="1">
    <citation type="journal article" date="2021" name="bioRxiv">
        <title>Chromosome-scale and haplotype-resolved genome assembly of a tetraploid potato cultivar.</title>
        <authorList>
            <person name="Sun H."/>
            <person name="Jiao W.-B."/>
            <person name="Krause K."/>
            <person name="Campoy J.A."/>
            <person name="Goel M."/>
            <person name="Folz-Donahue K."/>
            <person name="Kukat C."/>
            <person name="Huettel B."/>
            <person name="Schneeberger K."/>
        </authorList>
    </citation>
    <scope>NUCLEOTIDE SEQUENCE [LARGE SCALE GENOMIC DNA]</scope>
    <source>
        <strain evidence="3">SolTubOtavaFocal</strain>
        <tissue evidence="3">Leaves</tissue>
    </source>
</reference>
<evidence type="ECO:0000313" key="3">
    <source>
        <dbReference type="EMBL" id="KAH0781344.1"/>
    </source>
</evidence>
<dbReference type="Pfam" id="PF13650">
    <property type="entry name" value="Asp_protease_2"/>
    <property type="match status" value="1"/>
</dbReference>
<dbReference type="PANTHER" id="PTHR15503">
    <property type="entry name" value="LDOC1 RELATED"/>
    <property type="match status" value="1"/>
</dbReference>
<protein>
    <recommendedName>
        <fullName evidence="5">Retrotransposon gag protein</fullName>
    </recommendedName>
</protein>
<dbReference type="InterPro" id="IPR001969">
    <property type="entry name" value="Aspartic_peptidase_AS"/>
</dbReference>
<proteinExistence type="predicted"/>
<feature type="compositionally biased region" description="Basic and acidic residues" evidence="2">
    <location>
        <begin position="1"/>
        <end position="17"/>
    </location>
</feature>
<dbReference type="InterPro" id="IPR021109">
    <property type="entry name" value="Peptidase_aspartic_dom_sf"/>
</dbReference>
<evidence type="ECO:0000256" key="1">
    <source>
        <dbReference type="SAM" id="Coils"/>
    </source>
</evidence>
<dbReference type="InterPro" id="IPR032567">
    <property type="entry name" value="RTL1-rel"/>
</dbReference>
<organism evidence="3 4">
    <name type="scientific">Solanum tuberosum</name>
    <name type="common">Potato</name>
    <dbReference type="NCBI Taxonomy" id="4113"/>
    <lineage>
        <taxon>Eukaryota</taxon>
        <taxon>Viridiplantae</taxon>
        <taxon>Streptophyta</taxon>
        <taxon>Embryophyta</taxon>
        <taxon>Tracheophyta</taxon>
        <taxon>Spermatophyta</taxon>
        <taxon>Magnoliopsida</taxon>
        <taxon>eudicotyledons</taxon>
        <taxon>Gunneridae</taxon>
        <taxon>Pentapetalae</taxon>
        <taxon>asterids</taxon>
        <taxon>lamiids</taxon>
        <taxon>Solanales</taxon>
        <taxon>Solanaceae</taxon>
        <taxon>Solanoideae</taxon>
        <taxon>Solaneae</taxon>
        <taxon>Solanum</taxon>
    </lineage>
</organism>
<evidence type="ECO:0000256" key="2">
    <source>
        <dbReference type="SAM" id="MobiDB-lite"/>
    </source>
</evidence>
<feature type="coiled-coil region" evidence="1">
    <location>
        <begin position="33"/>
        <end position="67"/>
    </location>
</feature>
<feature type="region of interest" description="Disordered" evidence="2">
    <location>
        <begin position="1"/>
        <end position="22"/>
    </location>
</feature>
<gene>
    <name evidence="3" type="ORF">KY290_000942</name>
</gene>
<dbReference type="SUPFAM" id="SSF50630">
    <property type="entry name" value="Acid proteases"/>
    <property type="match status" value="1"/>
</dbReference>
<comment type="caution">
    <text evidence="3">The sequence shown here is derived from an EMBL/GenBank/DDBJ whole genome shotgun (WGS) entry which is preliminary data.</text>
</comment>
<keyword evidence="4" id="KW-1185">Reference proteome</keyword>
<evidence type="ECO:0008006" key="5">
    <source>
        <dbReference type="Google" id="ProtNLM"/>
    </source>
</evidence>